<name>A0A645IXF5_9ZZZZ</name>
<evidence type="ECO:0000313" key="1">
    <source>
        <dbReference type="EMBL" id="MPN53064.1"/>
    </source>
</evidence>
<accession>A0A645IXF5</accession>
<dbReference type="EMBL" id="VSSQ01119797">
    <property type="protein sequence ID" value="MPN53064.1"/>
    <property type="molecule type" value="Genomic_DNA"/>
</dbReference>
<proteinExistence type="predicted"/>
<reference evidence="1" key="1">
    <citation type="submission" date="2019-08" db="EMBL/GenBank/DDBJ databases">
        <authorList>
            <person name="Kucharzyk K."/>
            <person name="Murdoch R.W."/>
            <person name="Higgins S."/>
            <person name="Loffler F."/>
        </authorList>
    </citation>
    <scope>NUCLEOTIDE SEQUENCE</scope>
</reference>
<dbReference type="AlphaFoldDB" id="A0A645IXF5"/>
<comment type="caution">
    <text evidence="1">The sequence shown here is derived from an EMBL/GenBank/DDBJ whole genome shotgun (WGS) entry which is preliminary data.</text>
</comment>
<gene>
    <name evidence="1" type="ORF">SDC9_200727</name>
</gene>
<organism evidence="1">
    <name type="scientific">bioreactor metagenome</name>
    <dbReference type="NCBI Taxonomy" id="1076179"/>
    <lineage>
        <taxon>unclassified sequences</taxon>
        <taxon>metagenomes</taxon>
        <taxon>ecological metagenomes</taxon>
    </lineage>
</organism>
<sequence length="141" mass="16200">MVPDGLIVFKRVFQLQRHLAIFHQRHAVTDGKRLFVVGAQVQEREPARGTPAHQRLKPAKVRRRKQVADVAHHHQPGAGDHGAQQLHHAALVRRQRGDLFVRRDGDLQFTDKLVQLATQHPRLDNIFFKPAAQHKNIVCHR</sequence>
<protein>
    <submittedName>
        <fullName evidence="1">Uncharacterized protein</fullName>
    </submittedName>
</protein>